<protein>
    <submittedName>
        <fullName evidence="1">Phosphatase</fullName>
    </submittedName>
</protein>
<dbReference type="Proteomes" id="UP000619293">
    <property type="component" value="Unassembled WGS sequence"/>
</dbReference>
<dbReference type="Gene3D" id="3.40.50.1000">
    <property type="entry name" value="HAD superfamily/HAD-like"/>
    <property type="match status" value="1"/>
</dbReference>
<evidence type="ECO:0000313" key="1">
    <source>
        <dbReference type="EMBL" id="GIF89676.1"/>
    </source>
</evidence>
<dbReference type="GO" id="GO:0006281">
    <property type="term" value="P:DNA repair"/>
    <property type="evidence" value="ECO:0007669"/>
    <property type="project" value="TreeGrafter"/>
</dbReference>
<sequence>MKRGAKHIVWDWNGTLVDDLHLVVNATNVAFEVAAPGLSIKVTADEHRRDFRRPISEYYGSVLGRPVTEAEFAELDRVFHDAYRTGLAELALAAGALDALRGWTGTQSLLSMWFHDELVPTVTRYQLTSHFIRVDGLRERLGGEQAHKAGHLKRHLAELRLEGADVVLIGDSIDDADAAASVGARCVLYTGGFTDPAKLRAYGVPVADTLLEAVALAA</sequence>
<dbReference type="PANTHER" id="PTHR43434:SF1">
    <property type="entry name" value="PHOSPHOGLYCOLATE PHOSPHATASE"/>
    <property type="match status" value="1"/>
</dbReference>
<dbReference type="SUPFAM" id="SSF56784">
    <property type="entry name" value="HAD-like"/>
    <property type="match status" value="1"/>
</dbReference>
<dbReference type="InterPro" id="IPR023198">
    <property type="entry name" value="PGP-like_dom2"/>
</dbReference>
<dbReference type="EMBL" id="BONG01000017">
    <property type="protein sequence ID" value="GIF89676.1"/>
    <property type="molecule type" value="Genomic_DNA"/>
</dbReference>
<keyword evidence="2" id="KW-1185">Reference proteome</keyword>
<name>A0A8J3JRB0_9ACTN</name>
<dbReference type="InterPro" id="IPR036412">
    <property type="entry name" value="HAD-like_sf"/>
</dbReference>
<proteinExistence type="predicted"/>
<organism evidence="1 2">
    <name type="scientific">Catellatospora chokoriensis</name>
    <dbReference type="NCBI Taxonomy" id="310353"/>
    <lineage>
        <taxon>Bacteria</taxon>
        <taxon>Bacillati</taxon>
        <taxon>Actinomycetota</taxon>
        <taxon>Actinomycetes</taxon>
        <taxon>Micromonosporales</taxon>
        <taxon>Micromonosporaceae</taxon>
        <taxon>Catellatospora</taxon>
    </lineage>
</organism>
<dbReference type="RefSeq" id="WP_191842459.1">
    <property type="nucleotide sequence ID" value="NZ_BAAALB010000034.1"/>
</dbReference>
<dbReference type="InterPro" id="IPR050155">
    <property type="entry name" value="HAD-like_hydrolase_sf"/>
</dbReference>
<evidence type="ECO:0000313" key="2">
    <source>
        <dbReference type="Proteomes" id="UP000619293"/>
    </source>
</evidence>
<dbReference type="InterPro" id="IPR023214">
    <property type="entry name" value="HAD_sf"/>
</dbReference>
<dbReference type="PANTHER" id="PTHR43434">
    <property type="entry name" value="PHOSPHOGLYCOLATE PHOSPHATASE"/>
    <property type="match status" value="1"/>
</dbReference>
<dbReference type="GO" id="GO:0008967">
    <property type="term" value="F:phosphoglycolate phosphatase activity"/>
    <property type="evidence" value="ECO:0007669"/>
    <property type="project" value="TreeGrafter"/>
</dbReference>
<comment type="caution">
    <text evidence="1">The sequence shown here is derived from an EMBL/GenBank/DDBJ whole genome shotgun (WGS) entry which is preliminary data.</text>
</comment>
<gene>
    <name evidence="1" type="ORF">Cch02nite_31200</name>
</gene>
<dbReference type="AlphaFoldDB" id="A0A8J3JRB0"/>
<dbReference type="Gene3D" id="1.10.150.240">
    <property type="entry name" value="Putative phosphatase, domain 2"/>
    <property type="match status" value="1"/>
</dbReference>
<dbReference type="Pfam" id="PF13242">
    <property type="entry name" value="Hydrolase_like"/>
    <property type="match status" value="1"/>
</dbReference>
<reference evidence="1 2" key="1">
    <citation type="submission" date="2021-01" db="EMBL/GenBank/DDBJ databases">
        <title>Whole genome shotgun sequence of Catellatospora chokoriensis NBRC 107358.</title>
        <authorList>
            <person name="Komaki H."/>
            <person name="Tamura T."/>
        </authorList>
    </citation>
    <scope>NUCLEOTIDE SEQUENCE [LARGE SCALE GENOMIC DNA]</scope>
    <source>
        <strain evidence="1 2">NBRC 107358</strain>
    </source>
</reference>
<accession>A0A8J3JRB0</accession>
<dbReference type="GO" id="GO:0005829">
    <property type="term" value="C:cytosol"/>
    <property type="evidence" value="ECO:0007669"/>
    <property type="project" value="TreeGrafter"/>
</dbReference>